<sequence length="107" mass="12104">MLFAPAGLGPPFRCASLRPQMRALYAKEVSVEELAEGAFKAILRFIRFILLEAICEFLIYWVGRIFLNIVTLGNYPRGRQVEDHEGRIICTGFAVIILTIVLISLYV</sequence>
<feature type="transmembrane region" description="Helical" evidence="1">
    <location>
        <begin position="45"/>
        <end position="67"/>
    </location>
</feature>
<keyword evidence="1" id="KW-0472">Membrane</keyword>
<evidence type="ECO:0000313" key="2">
    <source>
        <dbReference type="EMBL" id="EAR26455.1"/>
    </source>
</evidence>
<dbReference type="HOGENOM" id="CLU_177020_0_0_6"/>
<evidence type="ECO:0000313" key="3">
    <source>
        <dbReference type="Proteomes" id="UP000006201"/>
    </source>
</evidence>
<dbReference type="EMBL" id="AAOH01000014">
    <property type="protein sequence ID" value="EAR26455.1"/>
    <property type="molecule type" value="Genomic_DNA"/>
</dbReference>
<evidence type="ECO:0000256" key="1">
    <source>
        <dbReference type="SAM" id="Phobius"/>
    </source>
</evidence>
<comment type="caution">
    <text evidence="2">The sequence shown here is derived from an EMBL/GenBank/DDBJ whole genome shotgun (WGS) entry which is preliminary data.</text>
</comment>
<dbReference type="Proteomes" id="UP000006201">
    <property type="component" value="Unassembled WGS sequence"/>
</dbReference>
<keyword evidence="1" id="KW-1133">Transmembrane helix</keyword>
<reference evidence="2 3" key="1">
    <citation type="submission" date="2006-02" db="EMBL/GenBank/DDBJ databases">
        <authorList>
            <person name="Moran M.A."/>
            <person name="Kjelleberg S."/>
            <person name="Egan S."/>
            <person name="Saunders N."/>
            <person name="Thomas T."/>
            <person name="Ferriera S."/>
            <person name="Johnson J."/>
            <person name="Kravitz S."/>
            <person name="Halpern A."/>
            <person name="Remington K."/>
            <person name="Beeson K."/>
            <person name="Tran B."/>
            <person name="Rogers Y.-H."/>
            <person name="Friedman R."/>
            <person name="Venter J.C."/>
        </authorList>
    </citation>
    <scope>NUCLEOTIDE SEQUENCE [LARGE SCALE GENOMIC DNA]</scope>
    <source>
        <strain evidence="2 3">D2</strain>
    </source>
</reference>
<keyword evidence="1" id="KW-0812">Transmembrane</keyword>
<proteinExistence type="predicted"/>
<keyword evidence="3" id="KW-1185">Reference proteome</keyword>
<protein>
    <submittedName>
        <fullName evidence="2">Uncharacterized protein</fullName>
    </submittedName>
</protein>
<organism evidence="2 3">
    <name type="scientific">Pseudoalteromonas tunicata D2</name>
    <dbReference type="NCBI Taxonomy" id="87626"/>
    <lineage>
        <taxon>Bacteria</taxon>
        <taxon>Pseudomonadati</taxon>
        <taxon>Pseudomonadota</taxon>
        <taxon>Gammaproteobacteria</taxon>
        <taxon>Alteromonadales</taxon>
        <taxon>Pseudoalteromonadaceae</taxon>
        <taxon>Pseudoalteromonas</taxon>
    </lineage>
</organism>
<dbReference type="AlphaFoldDB" id="A4CFM8"/>
<name>A4CFM8_9GAMM</name>
<accession>A4CFM8</accession>
<gene>
    <name evidence="2" type="ORF">PTD2_04691</name>
</gene>
<feature type="transmembrane region" description="Helical" evidence="1">
    <location>
        <begin position="88"/>
        <end position="106"/>
    </location>
</feature>
<dbReference type="STRING" id="87626.PTD2_04691"/>